<name>A0A392SZ11_9FABA</name>
<evidence type="ECO:0000313" key="2">
    <source>
        <dbReference type="Proteomes" id="UP000265520"/>
    </source>
</evidence>
<dbReference type="AlphaFoldDB" id="A0A392SZ11"/>
<proteinExistence type="predicted"/>
<accession>A0A392SZ11</accession>
<keyword evidence="2" id="KW-1185">Reference proteome</keyword>
<sequence>DRPEVRLASGQLLIRLVMCGRVFLGHLDQRFLGESRGFLVVMVVLNYFDVHQSFVERGFVRILMFVLLSQLLNDGLNHFVR</sequence>
<comment type="caution">
    <text evidence="1">The sequence shown here is derived from an EMBL/GenBank/DDBJ whole genome shotgun (WGS) entry which is preliminary data.</text>
</comment>
<feature type="non-terminal residue" evidence="1">
    <location>
        <position position="1"/>
    </location>
</feature>
<organism evidence="1 2">
    <name type="scientific">Trifolium medium</name>
    <dbReference type="NCBI Taxonomy" id="97028"/>
    <lineage>
        <taxon>Eukaryota</taxon>
        <taxon>Viridiplantae</taxon>
        <taxon>Streptophyta</taxon>
        <taxon>Embryophyta</taxon>
        <taxon>Tracheophyta</taxon>
        <taxon>Spermatophyta</taxon>
        <taxon>Magnoliopsida</taxon>
        <taxon>eudicotyledons</taxon>
        <taxon>Gunneridae</taxon>
        <taxon>Pentapetalae</taxon>
        <taxon>rosids</taxon>
        <taxon>fabids</taxon>
        <taxon>Fabales</taxon>
        <taxon>Fabaceae</taxon>
        <taxon>Papilionoideae</taxon>
        <taxon>50 kb inversion clade</taxon>
        <taxon>NPAAA clade</taxon>
        <taxon>Hologalegina</taxon>
        <taxon>IRL clade</taxon>
        <taxon>Trifolieae</taxon>
        <taxon>Trifolium</taxon>
    </lineage>
</organism>
<protein>
    <submittedName>
        <fullName evidence="1">Uncharacterized protein</fullName>
    </submittedName>
</protein>
<evidence type="ECO:0000313" key="1">
    <source>
        <dbReference type="EMBL" id="MCI54078.1"/>
    </source>
</evidence>
<reference evidence="1 2" key="1">
    <citation type="journal article" date="2018" name="Front. Plant Sci.">
        <title>Red Clover (Trifolium pratense) and Zigzag Clover (T. medium) - A Picture of Genomic Similarities and Differences.</title>
        <authorList>
            <person name="Dluhosova J."/>
            <person name="Istvanek J."/>
            <person name="Nedelnik J."/>
            <person name="Repkova J."/>
        </authorList>
    </citation>
    <scope>NUCLEOTIDE SEQUENCE [LARGE SCALE GENOMIC DNA]</scope>
    <source>
        <strain evidence="2">cv. 10/8</strain>
        <tissue evidence="1">Leaf</tissue>
    </source>
</reference>
<dbReference type="EMBL" id="LXQA010473906">
    <property type="protein sequence ID" value="MCI54078.1"/>
    <property type="molecule type" value="Genomic_DNA"/>
</dbReference>
<dbReference type="Proteomes" id="UP000265520">
    <property type="component" value="Unassembled WGS sequence"/>
</dbReference>